<organism evidence="1 2">
    <name type="scientific">Microbacterium jejuense</name>
    <dbReference type="NCBI Taxonomy" id="1263637"/>
    <lineage>
        <taxon>Bacteria</taxon>
        <taxon>Bacillati</taxon>
        <taxon>Actinomycetota</taxon>
        <taxon>Actinomycetes</taxon>
        <taxon>Micrococcales</taxon>
        <taxon>Microbacteriaceae</taxon>
        <taxon>Microbacterium</taxon>
    </lineage>
</organism>
<dbReference type="Proteomes" id="UP001196843">
    <property type="component" value="Unassembled WGS sequence"/>
</dbReference>
<reference evidence="1 2" key="1">
    <citation type="journal article" date="2021" name="MBio">
        <title>Poor Competitiveness of Bradyrhizobium in Pigeon Pea Root Colonization in Indian Soils.</title>
        <authorList>
            <person name="Chalasani D."/>
            <person name="Basu A."/>
            <person name="Pullabhotla S.V.S.R.N."/>
            <person name="Jorrin B."/>
            <person name="Neal A.L."/>
            <person name="Poole P.S."/>
            <person name="Podile A.R."/>
            <person name="Tkacz A."/>
        </authorList>
    </citation>
    <scope>NUCLEOTIDE SEQUENCE [LARGE SCALE GENOMIC DNA]</scope>
    <source>
        <strain evidence="1 2">HU14</strain>
    </source>
</reference>
<keyword evidence="2" id="KW-1185">Reference proteome</keyword>
<dbReference type="EMBL" id="JAEUAW010000020">
    <property type="protein sequence ID" value="MBW9095521.1"/>
    <property type="molecule type" value="Genomic_DNA"/>
</dbReference>
<dbReference type="RefSeq" id="WP_220302221.1">
    <property type="nucleotide sequence ID" value="NZ_JAEUAW010000020.1"/>
</dbReference>
<proteinExistence type="predicted"/>
<sequence>MARERGRGFRIPAVIAVIALGSLALAGCAGDPDVTDLQTQLSEVDGVNDATVSVTHSNFPWETQLVVTLFIEDATDDGVVDVTRAAAPVFVADPVASRHEVSIYFVPGQQSDYDSEFDAQGEELVVTPEVAAALGVPDAGPHSLRLSPSQMRAIADGE</sequence>
<evidence type="ECO:0000313" key="2">
    <source>
        <dbReference type="Proteomes" id="UP001196843"/>
    </source>
</evidence>
<evidence type="ECO:0008006" key="3">
    <source>
        <dbReference type="Google" id="ProtNLM"/>
    </source>
</evidence>
<protein>
    <recommendedName>
        <fullName evidence="3">Lipoprotein</fullName>
    </recommendedName>
</protein>
<dbReference type="PROSITE" id="PS51257">
    <property type="entry name" value="PROKAR_LIPOPROTEIN"/>
    <property type="match status" value="1"/>
</dbReference>
<comment type="caution">
    <text evidence="1">The sequence shown here is derived from an EMBL/GenBank/DDBJ whole genome shotgun (WGS) entry which is preliminary data.</text>
</comment>
<gene>
    <name evidence="1" type="ORF">JNB62_17715</name>
</gene>
<accession>A0ABS7HRD0</accession>
<evidence type="ECO:0000313" key="1">
    <source>
        <dbReference type="EMBL" id="MBW9095521.1"/>
    </source>
</evidence>
<name>A0ABS7HRD0_9MICO</name>